<dbReference type="InterPro" id="IPR013708">
    <property type="entry name" value="Shikimate_DH-bd_N"/>
</dbReference>
<dbReference type="RefSeq" id="WP_057843529.1">
    <property type="nucleotide sequence ID" value="NZ_LLYA01000112.1"/>
</dbReference>
<gene>
    <name evidence="5" type="ORF">CQ13_03065</name>
</gene>
<dbReference type="PANTHER" id="PTHR21089:SF1">
    <property type="entry name" value="BIFUNCTIONAL 3-DEHYDROQUINATE DEHYDRATASE_SHIKIMATE DEHYDROGENASE, CHLOROPLASTIC"/>
    <property type="match status" value="1"/>
</dbReference>
<proteinExistence type="predicted"/>
<dbReference type="InterPro" id="IPR046346">
    <property type="entry name" value="Aminoacid_DH-like_N_sf"/>
</dbReference>
<dbReference type="SUPFAM" id="SSF53223">
    <property type="entry name" value="Aminoacid dehydrogenase-like, N-terminal domain"/>
    <property type="match status" value="1"/>
</dbReference>
<comment type="caution">
    <text evidence="5">The sequence shown here is derived from an EMBL/GenBank/DDBJ whole genome shotgun (WGS) entry which is preliminary data.</text>
</comment>
<dbReference type="Gene3D" id="3.40.50.720">
    <property type="entry name" value="NAD(P)-binding Rossmann-like Domain"/>
    <property type="match status" value="1"/>
</dbReference>
<keyword evidence="6" id="KW-1185">Reference proteome</keyword>
<keyword evidence="3" id="KW-0028">Amino-acid biosynthesis</keyword>
<dbReference type="OrthoDB" id="7873617at2"/>
<dbReference type="Pfam" id="PF08501">
    <property type="entry name" value="Shikimate_dh_N"/>
    <property type="match status" value="1"/>
</dbReference>
<evidence type="ECO:0000259" key="4">
    <source>
        <dbReference type="Pfam" id="PF08501"/>
    </source>
</evidence>
<dbReference type="GO" id="GO:0004764">
    <property type="term" value="F:shikimate 3-dehydrogenase (NADP+) activity"/>
    <property type="evidence" value="ECO:0007669"/>
    <property type="project" value="InterPro"/>
</dbReference>
<accession>A0A0R3N5E4</accession>
<dbReference type="Gene3D" id="3.40.50.10860">
    <property type="entry name" value="Leucine Dehydrogenase, chain A, domain 1"/>
    <property type="match status" value="1"/>
</dbReference>
<sequence length="263" mass="28380">MRLPTGASRFVFIFAHPAGHVGAPRHYTPYFQGAGLDWHMVPLDIAPEHLSETIRTLAKSPSVAGFNLTMPHKPAAFELCDAVGQAAEFEGVVNTIRIEPGGRLVGESFDGGGFLNAAREEGIFDPDRRCVVIGAGGAGRAICHALVAAGVRRLRILNETPGPVEILARKLRSRFADLEICLDERFDDAGLLVNATSLGLRKTDALPMNPARLPDDCAVFDIIAARRTEFMQACAARCLKVVDGVAMIKHQLPLQTAFWRGGS</sequence>
<dbReference type="InterPro" id="IPR022893">
    <property type="entry name" value="Shikimate_DH_fam"/>
</dbReference>
<dbReference type="GO" id="GO:0005829">
    <property type="term" value="C:cytosol"/>
    <property type="evidence" value="ECO:0007669"/>
    <property type="project" value="TreeGrafter"/>
</dbReference>
<dbReference type="Proteomes" id="UP000052023">
    <property type="component" value="Unassembled WGS sequence"/>
</dbReference>
<reference evidence="5 6" key="1">
    <citation type="submission" date="2014-03" db="EMBL/GenBank/DDBJ databases">
        <title>Bradyrhizobium valentinum sp. nov., isolated from effective nodules of Lupinus mariae-josephae, a lupine endemic of basic-lime soils in Eastern Spain.</title>
        <authorList>
            <person name="Duran D."/>
            <person name="Rey L."/>
            <person name="Navarro A."/>
            <person name="Busquets A."/>
            <person name="Imperial J."/>
            <person name="Ruiz-Argueso T."/>
        </authorList>
    </citation>
    <scope>NUCLEOTIDE SEQUENCE [LARGE SCALE GENOMIC DNA]</scope>
    <source>
        <strain evidence="5 6">Ro19</strain>
    </source>
</reference>
<evidence type="ECO:0000313" key="6">
    <source>
        <dbReference type="Proteomes" id="UP000052023"/>
    </source>
</evidence>
<dbReference type="EMBL" id="LLYA01000112">
    <property type="protein sequence ID" value="KRR27684.1"/>
    <property type="molecule type" value="Genomic_DNA"/>
</dbReference>
<evidence type="ECO:0000256" key="3">
    <source>
        <dbReference type="ARBA" id="ARBA00023141"/>
    </source>
</evidence>
<evidence type="ECO:0000256" key="1">
    <source>
        <dbReference type="ARBA" id="ARBA00004871"/>
    </source>
</evidence>
<organism evidence="5 6">
    <name type="scientific">Bradyrhizobium retamae</name>
    <dbReference type="NCBI Taxonomy" id="1300035"/>
    <lineage>
        <taxon>Bacteria</taxon>
        <taxon>Pseudomonadati</taxon>
        <taxon>Pseudomonadota</taxon>
        <taxon>Alphaproteobacteria</taxon>
        <taxon>Hyphomicrobiales</taxon>
        <taxon>Nitrobacteraceae</taxon>
        <taxon>Bradyrhizobium</taxon>
    </lineage>
</organism>
<dbReference type="AlphaFoldDB" id="A0A0R3N5E4"/>
<evidence type="ECO:0000313" key="5">
    <source>
        <dbReference type="EMBL" id="KRR27684.1"/>
    </source>
</evidence>
<protein>
    <recommendedName>
        <fullName evidence="4">Shikimate dehydrogenase substrate binding N-terminal domain-containing protein</fullName>
    </recommendedName>
</protein>
<dbReference type="GO" id="GO:0019632">
    <property type="term" value="P:shikimate metabolic process"/>
    <property type="evidence" value="ECO:0007669"/>
    <property type="project" value="TreeGrafter"/>
</dbReference>
<dbReference type="GO" id="GO:0009073">
    <property type="term" value="P:aromatic amino acid family biosynthetic process"/>
    <property type="evidence" value="ECO:0007669"/>
    <property type="project" value="UniProtKB-KW"/>
</dbReference>
<feature type="domain" description="Shikimate dehydrogenase substrate binding N-terminal" evidence="4">
    <location>
        <begin position="13"/>
        <end position="96"/>
    </location>
</feature>
<keyword evidence="2" id="KW-0560">Oxidoreductase</keyword>
<comment type="pathway">
    <text evidence="1">Metabolic intermediate biosynthesis; chorismate biosynthesis; chorismate from D-erythrose 4-phosphate and phosphoenolpyruvate: step 4/7.</text>
</comment>
<evidence type="ECO:0000256" key="2">
    <source>
        <dbReference type="ARBA" id="ARBA00023002"/>
    </source>
</evidence>
<dbReference type="InterPro" id="IPR036291">
    <property type="entry name" value="NAD(P)-bd_dom_sf"/>
</dbReference>
<dbReference type="GO" id="GO:0050661">
    <property type="term" value="F:NADP binding"/>
    <property type="evidence" value="ECO:0007669"/>
    <property type="project" value="TreeGrafter"/>
</dbReference>
<dbReference type="PANTHER" id="PTHR21089">
    <property type="entry name" value="SHIKIMATE DEHYDROGENASE"/>
    <property type="match status" value="1"/>
</dbReference>
<name>A0A0R3N5E4_9BRAD</name>
<dbReference type="GO" id="GO:0009423">
    <property type="term" value="P:chorismate biosynthetic process"/>
    <property type="evidence" value="ECO:0007669"/>
    <property type="project" value="TreeGrafter"/>
</dbReference>
<keyword evidence="3" id="KW-0057">Aromatic amino acid biosynthesis</keyword>
<dbReference type="CDD" id="cd01065">
    <property type="entry name" value="NAD_bind_Shikimate_DH"/>
    <property type="match status" value="1"/>
</dbReference>
<dbReference type="SUPFAM" id="SSF51735">
    <property type="entry name" value="NAD(P)-binding Rossmann-fold domains"/>
    <property type="match status" value="1"/>
</dbReference>